<evidence type="ECO:0000313" key="3">
    <source>
        <dbReference type="Proteomes" id="UP000229615"/>
    </source>
</evidence>
<dbReference type="Proteomes" id="UP000229615">
    <property type="component" value="Unassembled WGS sequence"/>
</dbReference>
<evidence type="ECO:0000256" key="1">
    <source>
        <dbReference type="SAM" id="Phobius"/>
    </source>
</evidence>
<reference evidence="3" key="1">
    <citation type="submission" date="2017-09" db="EMBL/GenBank/DDBJ databases">
        <title>Depth-based differentiation of microbial function through sediment-hosted aquifers and enrichment of novel symbionts in the deep terrestrial subsurface.</title>
        <authorList>
            <person name="Probst A.J."/>
            <person name="Ladd B."/>
            <person name="Jarett J.K."/>
            <person name="Geller-Mcgrath D.E."/>
            <person name="Sieber C.M.K."/>
            <person name="Emerson J.B."/>
            <person name="Anantharaman K."/>
            <person name="Thomas B.C."/>
            <person name="Malmstrom R."/>
            <person name="Stieglmeier M."/>
            <person name="Klingl A."/>
            <person name="Woyke T."/>
            <person name="Ryan C.M."/>
            <person name="Banfield J.F."/>
        </authorList>
    </citation>
    <scope>NUCLEOTIDE SEQUENCE [LARGE SCALE GENOMIC DNA]</scope>
</reference>
<dbReference type="AlphaFoldDB" id="A0A2H0URD9"/>
<accession>A0A2H0URD9</accession>
<sequence length="123" mass="13904">MELSLYLAKVWGLFIVIITFSMMINKKQIAKMYHLAKEEGMLILMGMLSLVVGILSVLSHNIWVSSWPTIITIFGWLALLKGLMFLFFPDAARRQLARCKSGTVLMLIGFLLGLYLVYVGFLA</sequence>
<name>A0A2H0URD9_9BACT</name>
<gene>
    <name evidence="2" type="ORF">COU09_02775</name>
</gene>
<comment type="caution">
    <text evidence="2">The sequence shown here is derived from an EMBL/GenBank/DDBJ whole genome shotgun (WGS) entry which is preliminary data.</text>
</comment>
<feature type="transmembrane region" description="Helical" evidence="1">
    <location>
        <begin position="6"/>
        <end position="24"/>
    </location>
</feature>
<proteinExistence type="predicted"/>
<feature type="transmembrane region" description="Helical" evidence="1">
    <location>
        <begin position="69"/>
        <end position="89"/>
    </location>
</feature>
<keyword evidence="1" id="KW-0812">Transmembrane</keyword>
<keyword evidence="1" id="KW-1133">Transmembrane helix</keyword>
<feature type="transmembrane region" description="Helical" evidence="1">
    <location>
        <begin position="44"/>
        <end position="63"/>
    </location>
</feature>
<organism evidence="2 3">
    <name type="scientific">Candidatus Harrisonbacteria bacterium CG10_big_fil_rev_8_21_14_0_10_44_23</name>
    <dbReference type="NCBI Taxonomy" id="1974585"/>
    <lineage>
        <taxon>Bacteria</taxon>
        <taxon>Candidatus Harrisoniibacteriota</taxon>
    </lineage>
</organism>
<protein>
    <submittedName>
        <fullName evidence="2">Uncharacterized protein</fullName>
    </submittedName>
</protein>
<evidence type="ECO:0000313" key="2">
    <source>
        <dbReference type="EMBL" id="PIR88335.1"/>
    </source>
</evidence>
<feature type="transmembrane region" description="Helical" evidence="1">
    <location>
        <begin position="101"/>
        <end position="121"/>
    </location>
</feature>
<dbReference type="EMBL" id="PFBB01000031">
    <property type="protein sequence ID" value="PIR88335.1"/>
    <property type="molecule type" value="Genomic_DNA"/>
</dbReference>
<keyword evidence="1" id="KW-0472">Membrane</keyword>